<evidence type="ECO:0000313" key="1">
    <source>
        <dbReference type="EMBL" id="ALG10041.1"/>
    </source>
</evidence>
<dbReference type="OrthoDB" id="3654740at2"/>
<proteinExistence type="predicted"/>
<dbReference type="Pfam" id="PF14388">
    <property type="entry name" value="DUF4419"/>
    <property type="match status" value="1"/>
</dbReference>
<name>A0A0N9I1Z5_9PSEU</name>
<gene>
    <name evidence="1" type="ORF">AOZ06_26900</name>
</gene>
<sequence>MIVFAVDDVAPVTDPLPARPLREVHADAIAIGGDPARPIIEPDGVHPLLSAVGRAFAEHRPLVLSPDAVWLTIAQGVAQHIRLNAAELRPMLVRHEGRERLPVHHSGVTTPNDPDSWQYFVEAFSKRLAEEITDAEIFECDFSTSTPVERTAGRVVLLDAYSSYFSLWLISICGIPSITLTGTVDDWRRIRSRVDYVEQLGLETWCRSLRPITDQFARAAAGDVDTAFWKRIYNPVDAYGGEVINGWAARFYPYVKENGVISRPNPLLELTISEPKGTAGMRGIRSDAVPATLSTVRVNVREGDNSQVALHAGLVGVAQDPDGALRPIAGWHLMPATPLIDDVIDRLIKEHDTTAPAESKDTATAELIAIDRRIGSAALLDGTWRLRSEGDRSWLELPGGAPPAQVVADLPGDRHLALVLSLRNPITGYWIVCHSDGDQLADDPADVPVYGTSLAMVLDAAMDSGGDIEHLRTGMLTDLLGGH</sequence>
<keyword evidence="2" id="KW-1185">Reference proteome</keyword>
<accession>A0A0N9I1Z5</accession>
<reference evidence="1 2" key="1">
    <citation type="submission" date="2015-07" db="EMBL/GenBank/DDBJ databases">
        <title>Genome sequencing of Kibdelosporangium phytohabitans.</title>
        <authorList>
            <person name="Qin S."/>
            <person name="Xing K."/>
        </authorList>
    </citation>
    <scope>NUCLEOTIDE SEQUENCE [LARGE SCALE GENOMIC DNA]</scope>
    <source>
        <strain evidence="1 2">KLBMP1111</strain>
    </source>
</reference>
<dbReference type="EMBL" id="CP012752">
    <property type="protein sequence ID" value="ALG10041.1"/>
    <property type="molecule type" value="Genomic_DNA"/>
</dbReference>
<dbReference type="PANTHER" id="PTHR31252:SF11">
    <property type="entry name" value="DUF4419 DOMAIN-CONTAINING PROTEIN"/>
    <property type="match status" value="1"/>
</dbReference>
<dbReference type="AlphaFoldDB" id="A0A0N9I1Z5"/>
<dbReference type="InterPro" id="IPR025533">
    <property type="entry name" value="DUF4419"/>
</dbReference>
<protein>
    <recommendedName>
        <fullName evidence="3">DUF4419 domain-containing protein</fullName>
    </recommendedName>
</protein>
<dbReference type="PANTHER" id="PTHR31252">
    <property type="entry name" value="DUF4419 DOMAIN-CONTAINING PROTEIN"/>
    <property type="match status" value="1"/>
</dbReference>
<dbReference type="Proteomes" id="UP000063699">
    <property type="component" value="Chromosome"/>
</dbReference>
<dbReference type="KEGG" id="kphy:AOZ06_26900"/>
<organism evidence="1 2">
    <name type="scientific">Kibdelosporangium phytohabitans</name>
    <dbReference type="NCBI Taxonomy" id="860235"/>
    <lineage>
        <taxon>Bacteria</taxon>
        <taxon>Bacillati</taxon>
        <taxon>Actinomycetota</taxon>
        <taxon>Actinomycetes</taxon>
        <taxon>Pseudonocardiales</taxon>
        <taxon>Pseudonocardiaceae</taxon>
        <taxon>Kibdelosporangium</taxon>
    </lineage>
</organism>
<evidence type="ECO:0000313" key="2">
    <source>
        <dbReference type="Proteomes" id="UP000063699"/>
    </source>
</evidence>
<dbReference type="STRING" id="860235.AOZ06_26900"/>
<evidence type="ECO:0008006" key="3">
    <source>
        <dbReference type="Google" id="ProtNLM"/>
    </source>
</evidence>
<dbReference type="RefSeq" id="WP_054291945.1">
    <property type="nucleotide sequence ID" value="NZ_CP012752.1"/>
</dbReference>